<feature type="region of interest" description="Disordered" evidence="1">
    <location>
        <begin position="1"/>
        <end position="41"/>
    </location>
</feature>
<organism evidence="2 3">
    <name type="scientific">Trachymyrmex septentrionalis</name>
    <dbReference type="NCBI Taxonomy" id="34720"/>
    <lineage>
        <taxon>Eukaryota</taxon>
        <taxon>Metazoa</taxon>
        <taxon>Ecdysozoa</taxon>
        <taxon>Arthropoda</taxon>
        <taxon>Hexapoda</taxon>
        <taxon>Insecta</taxon>
        <taxon>Pterygota</taxon>
        <taxon>Neoptera</taxon>
        <taxon>Endopterygota</taxon>
        <taxon>Hymenoptera</taxon>
        <taxon>Apocrita</taxon>
        <taxon>Aculeata</taxon>
        <taxon>Formicoidea</taxon>
        <taxon>Formicidae</taxon>
        <taxon>Myrmicinae</taxon>
        <taxon>Trachymyrmex</taxon>
    </lineage>
</organism>
<protein>
    <submittedName>
        <fullName evidence="2">Uncharacterized protein</fullName>
    </submittedName>
</protein>
<keyword evidence="3" id="KW-1185">Reference proteome</keyword>
<feature type="compositionally biased region" description="Pro residues" evidence="1">
    <location>
        <begin position="31"/>
        <end position="41"/>
    </location>
</feature>
<dbReference type="EMBL" id="KQ981625">
    <property type="protein sequence ID" value="KYN39107.1"/>
    <property type="molecule type" value="Genomic_DNA"/>
</dbReference>
<sequence length="136" mass="15336">MKEDGVRSRTGLHTSIRRRSPAPTGFFSVSSPPPGPLPPPFASFPTFPCDAGCTISWKARSILPDRARSRRLEPVAGSIEVSPCPGELMLHPYYIPERKTRPRGGTIEAAEEDRSRRTARPFCLWERITYGERERR</sequence>
<proteinExistence type="predicted"/>
<dbReference type="AlphaFoldDB" id="A0A195FFV6"/>
<evidence type="ECO:0000313" key="3">
    <source>
        <dbReference type="Proteomes" id="UP000078541"/>
    </source>
</evidence>
<evidence type="ECO:0000313" key="2">
    <source>
        <dbReference type="EMBL" id="KYN39107.1"/>
    </source>
</evidence>
<reference evidence="2 3" key="1">
    <citation type="submission" date="2016-03" db="EMBL/GenBank/DDBJ databases">
        <title>Trachymyrmex septentrionalis WGS genome.</title>
        <authorList>
            <person name="Nygaard S."/>
            <person name="Hu H."/>
            <person name="Boomsma J."/>
            <person name="Zhang G."/>
        </authorList>
    </citation>
    <scope>NUCLEOTIDE SEQUENCE [LARGE SCALE GENOMIC DNA]</scope>
    <source>
        <strain evidence="2">Tsep2-gDNA-1</strain>
        <tissue evidence="2">Whole body</tissue>
    </source>
</reference>
<accession>A0A195FFV6</accession>
<dbReference type="Proteomes" id="UP000078541">
    <property type="component" value="Unassembled WGS sequence"/>
</dbReference>
<evidence type="ECO:0000256" key="1">
    <source>
        <dbReference type="SAM" id="MobiDB-lite"/>
    </source>
</evidence>
<name>A0A195FFV6_9HYME</name>
<gene>
    <name evidence="2" type="ORF">ALC56_06533</name>
</gene>